<dbReference type="STRING" id="257708.RGI145_20740"/>
<evidence type="ECO:0000313" key="3">
    <source>
        <dbReference type="Proteomes" id="UP000185494"/>
    </source>
</evidence>
<evidence type="ECO:0000313" key="2">
    <source>
        <dbReference type="EMBL" id="APT59749.1"/>
    </source>
</evidence>
<dbReference type="AlphaFoldDB" id="A0A1L7ALY9"/>
<reference evidence="2 3" key="1">
    <citation type="submission" date="2016-05" db="EMBL/GenBank/DDBJ databases">
        <title>Complete Genome and Methylome Analysis of Psychrotrophic Bacterial Isolates from Antarctic Lake Untersee.</title>
        <authorList>
            <person name="Fomenkov A."/>
            <person name="Akimov V.N."/>
            <person name="Vasilyeva L.V."/>
            <person name="Andersen D."/>
            <person name="Vincze T."/>
            <person name="Roberts R.J."/>
        </authorList>
    </citation>
    <scope>NUCLEOTIDE SEQUENCE [LARGE SCALE GENOMIC DNA]</scope>
    <source>
        <strain evidence="2 3">U14-5</strain>
    </source>
</reference>
<accession>A0A1L7ALY9</accession>
<dbReference type="EMBL" id="CP015584">
    <property type="protein sequence ID" value="APT59749.1"/>
    <property type="molecule type" value="Genomic_DNA"/>
</dbReference>
<dbReference type="Proteomes" id="UP000185494">
    <property type="component" value="Chromosome 2"/>
</dbReference>
<protein>
    <submittedName>
        <fullName evidence="2">Uncharacterized protein</fullName>
    </submittedName>
</protein>
<proteinExistence type="predicted"/>
<keyword evidence="1" id="KW-1133">Transmembrane helix</keyword>
<name>A0A1L7ALY9_9PROT</name>
<feature type="transmembrane region" description="Helical" evidence="1">
    <location>
        <begin position="32"/>
        <end position="55"/>
    </location>
</feature>
<gene>
    <name evidence="2" type="ORF">RGI145_20740</name>
</gene>
<sequence length="241" mass="23871">MLLVMTCIALVAAGAAIQVAVGAGLSIVCGAALFLWLGTGAGVPVLLLLNLLVSILGTALGGVRLRWGDVALASGSILLGCAAAALLPPIPEAALKAMTAAVLLLAALPRRPARGAAPASDQGWKGIAGAGVVTGMLTLWTASPGPVTPVALARAGRSGNEVRRVMQPVSCVGYGVALAVTGLPTTSATGAGILWSLIAACLIGAGCGFTLRPRIEPGRVVKLIRLIAVVAAGLLLLSLRT</sequence>
<feature type="transmembrane region" description="Helical" evidence="1">
    <location>
        <begin position="193"/>
        <end position="211"/>
    </location>
</feature>
<dbReference type="KEGG" id="rgi:RGI145_20740"/>
<feature type="transmembrane region" description="Helical" evidence="1">
    <location>
        <begin position="223"/>
        <end position="239"/>
    </location>
</feature>
<evidence type="ECO:0000256" key="1">
    <source>
        <dbReference type="SAM" id="Phobius"/>
    </source>
</evidence>
<dbReference type="RefSeq" id="WP_075800458.1">
    <property type="nucleotide sequence ID" value="NZ_CP015584.1"/>
</dbReference>
<feature type="transmembrane region" description="Helical" evidence="1">
    <location>
        <begin position="67"/>
        <end position="87"/>
    </location>
</feature>
<keyword evidence="1" id="KW-0812">Transmembrane</keyword>
<keyword evidence="1" id="KW-0472">Membrane</keyword>
<organism evidence="2 3">
    <name type="scientific">Roseomonas gilardii</name>
    <dbReference type="NCBI Taxonomy" id="257708"/>
    <lineage>
        <taxon>Bacteria</taxon>
        <taxon>Pseudomonadati</taxon>
        <taxon>Pseudomonadota</taxon>
        <taxon>Alphaproteobacteria</taxon>
        <taxon>Acetobacterales</taxon>
        <taxon>Roseomonadaceae</taxon>
        <taxon>Roseomonas</taxon>
    </lineage>
</organism>